<dbReference type="GO" id="GO:0016020">
    <property type="term" value="C:membrane"/>
    <property type="evidence" value="ECO:0007669"/>
    <property type="project" value="UniProtKB-SubCell"/>
</dbReference>
<evidence type="ECO:0000259" key="12">
    <source>
        <dbReference type="PROSITE" id="PS50089"/>
    </source>
</evidence>
<evidence type="ECO:0000313" key="14">
    <source>
        <dbReference type="RefSeq" id="XP_025051216.1"/>
    </source>
</evidence>
<proteinExistence type="predicted"/>
<evidence type="ECO:0000256" key="9">
    <source>
        <dbReference type="PROSITE-ProRule" id="PRU00175"/>
    </source>
</evidence>
<dbReference type="Pfam" id="PF13705">
    <property type="entry name" value="TRC8_N"/>
    <property type="match status" value="1"/>
</dbReference>
<dbReference type="PROSITE" id="PS50089">
    <property type="entry name" value="ZF_RING_2"/>
    <property type="match status" value="1"/>
</dbReference>
<feature type="transmembrane region" description="Helical" evidence="11">
    <location>
        <begin position="432"/>
        <end position="453"/>
    </location>
</feature>
<feature type="compositionally biased region" description="Polar residues" evidence="10">
    <location>
        <begin position="747"/>
        <end position="761"/>
    </location>
</feature>
<dbReference type="STRING" id="38654.A0A3Q0FUB4"/>
<feature type="transmembrane region" description="Helical" evidence="11">
    <location>
        <begin position="394"/>
        <end position="420"/>
    </location>
</feature>
<dbReference type="GeneID" id="102379017"/>
<dbReference type="GO" id="GO:0036503">
    <property type="term" value="P:ERAD pathway"/>
    <property type="evidence" value="ECO:0007669"/>
    <property type="project" value="TreeGrafter"/>
</dbReference>
<dbReference type="PANTHER" id="PTHR22763">
    <property type="entry name" value="RING ZINC FINGER PROTEIN"/>
    <property type="match status" value="1"/>
</dbReference>
<keyword evidence="2 11" id="KW-0812">Transmembrane</keyword>
<protein>
    <recommendedName>
        <fullName evidence="8">RING finger protein 145</fullName>
    </recommendedName>
</protein>
<dbReference type="SUPFAM" id="SSF57850">
    <property type="entry name" value="RING/U-box"/>
    <property type="match status" value="1"/>
</dbReference>
<evidence type="ECO:0000256" key="11">
    <source>
        <dbReference type="SAM" id="Phobius"/>
    </source>
</evidence>
<dbReference type="RefSeq" id="XP_025051216.1">
    <property type="nucleotide sequence ID" value="XM_025195431.1"/>
</dbReference>
<dbReference type="CDD" id="cd16476">
    <property type="entry name" value="RING-H2_RNF139-like"/>
    <property type="match status" value="1"/>
</dbReference>
<dbReference type="InterPro" id="IPR001841">
    <property type="entry name" value="Znf_RING"/>
</dbReference>
<evidence type="ECO:0000256" key="1">
    <source>
        <dbReference type="ARBA" id="ARBA00004141"/>
    </source>
</evidence>
<dbReference type="GO" id="GO:0043161">
    <property type="term" value="P:proteasome-mediated ubiquitin-dependent protein catabolic process"/>
    <property type="evidence" value="ECO:0007669"/>
    <property type="project" value="TreeGrafter"/>
</dbReference>
<dbReference type="Gene3D" id="3.30.40.10">
    <property type="entry name" value="Zinc/RING finger domain, C3HC4 (zinc finger)"/>
    <property type="match status" value="1"/>
</dbReference>
<feature type="transmembrane region" description="Helical" evidence="11">
    <location>
        <begin position="459"/>
        <end position="490"/>
    </location>
</feature>
<keyword evidence="4 9" id="KW-0863">Zinc-finger</keyword>
<feature type="compositionally biased region" description="Polar residues" evidence="10">
    <location>
        <begin position="708"/>
        <end position="721"/>
    </location>
</feature>
<dbReference type="InterPro" id="IPR013083">
    <property type="entry name" value="Znf_RING/FYVE/PHD"/>
</dbReference>
<feature type="region of interest" description="Disordered" evidence="10">
    <location>
        <begin position="631"/>
        <end position="681"/>
    </location>
</feature>
<feature type="domain" description="RING-type" evidence="12">
    <location>
        <begin position="589"/>
        <end position="627"/>
    </location>
</feature>
<feature type="region of interest" description="Disordered" evidence="10">
    <location>
        <begin position="697"/>
        <end position="779"/>
    </location>
</feature>
<keyword evidence="13" id="KW-1185">Reference proteome</keyword>
<feature type="region of interest" description="Disordered" evidence="10">
    <location>
        <begin position="50"/>
        <end position="81"/>
    </location>
</feature>
<evidence type="ECO:0000256" key="8">
    <source>
        <dbReference type="ARBA" id="ARBA00035709"/>
    </source>
</evidence>
<keyword evidence="5" id="KW-0862">Zinc</keyword>
<dbReference type="KEGG" id="asn:102379017"/>
<dbReference type="AlphaFoldDB" id="A0A3Q0FUB4"/>
<feature type="transmembrane region" description="Helical" evidence="11">
    <location>
        <begin position="170"/>
        <end position="193"/>
    </location>
</feature>
<dbReference type="GO" id="GO:0061630">
    <property type="term" value="F:ubiquitin protein ligase activity"/>
    <property type="evidence" value="ECO:0007669"/>
    <property type="project" value="TreeGrafter"/>
</dbReference>
<feature type="transmembrane region" description="Helical" evidence="11">
    <location>
        <begin position="200"/>
        <end position="220"/>
    </location>
</feature>
<dbReference type="InterPro" id="IPR011016">
    <property type="entry name" value="Znf_RING-CH"/>
</dbReference>
<feature type="transmembrane region" description="Helical" evidence="11">
    <location>
        <begin position="278"/>
        <end position="297"/>
    </location>
</feature>
<evidence type="ECO:0000256" key="6">
    <source>
        <dbReference type="ARBA" id="ARBA00022989"/>
    </source>
</evidence>
<dbReference type="Pfam" id="PF13639">
    <property type="entry name" value="zf-RING_2"/>
    <property type="match status" value="1"/>
</dbReference>
<feature type="transmembrane region" description="Helical" evidence="11">
    <location>
        <begin position="327"/>
        <end position="351"/>
    </location>
</feature>
<feature type="compositionally biased region" description="Basic and acidic residues" evidence="10">
    <location>
        <begin position="60"/>
        <end position="81"/>
    </location>
</feature>
<reference evidence="14" key="1">
    <citation type="submission" date="2025-08" db="UniProtKB">
        <authorList>
            <consortium name="RefSeq"/>
        </authorList>
    </citation>
    <scope>IDENTIFICATION</scope>
</reference>
<comment type="subcellular location">
    <subcellularLocation>
        <location evidence="1">Membrane</location>
        <topology evidence="1">Multi-pass membrane protein</topology>
    </subcellularLocation>
</comment>
<dbReference type="Proteomes" id="UP000189705">
    <property type="component" value="Unplaced"/>
</dbReference>
<keyword evidence="6 11" id="KW-1133">Transmembrane helix</keyword>
<evidence type="ECO:0000256" key="5">
    <source>
        <dbReference type="ARBA" id="ARBA00022833"/>
    </source>
</evidence>
<keyword evidence="3" id="KW-0479">Metal-binding</keyword>
<feature type="transmembrane region" description="Helical" evidence="11">
    <location>
        <begin position="226"/>
        <end position="246"/>
    </location>
</feature>
<name>A0A3Q0FUB4_ALLSI</name>
<evidence type="ECO:0000313" key="13">
    <source>
        <dbReference type="Proteomes" id="UP000189705"/>
    </source>
</evidence>
<evidence type="ECO:0000256" key="10">
    <source>
        <dbReference type="SAM" id="MobiDB-lite"/>
    </source>
</evidence>
<dbReference type="InParanoid" id="A0A3Q0FUB4"/>
<dbReference type="InterPro" id="IPR050731">
    <property type="entry name" value="HRD1_E3_ubiq-ligases"/>
</dbReference>
<dbReference type="SMART" id="SM00184">
    <property type="entry name" value="RING"/>
    <property type="match status" value="1"/>
</dbReference>
<accession>A0A3Q0FUB4</accession>
<evidence type="ECO:0000256" key="3">
    <source>
        <dbReference type="ARBA" id="ARBA00022723"/>
    </source>
</evidence>
<keyword evidence="7 11" id="KW-0472">Membrane</keyword>
<evidence type="ECO:0000256" key="4">
    <source>
        <dbReference type="ARBA" id="ARBA00022771"/>
    </source>
</evidence>
<dbReference type="SMART" id="SM00744">
    <property type="entry name" value="RINGv"/>
    <property type="match status" value="1"/>
</dbReference>
<dbReference type="FunFam" id="3.30.40.10:FF:000145">
    <property type="entry name" value="RING finger protein 145"/>
    <property type="match status" value="1"/>
</dbReference>
<dbReference type="GO" id="GO:0012505">
    <property type="term" value="C:endomembrane system"/>
    <property type="evidence" value="ECO:0007669"/>
    <property type="project" value="TreeGrafter"/>
</dbReference>
<evidence type="ECO:0000256" key="2">
    <source>
        <dbReference type="ARBA" id="ARBA00022692"/>
    </source>
</evidence>
<evidence type="ECO:0000256" key="7">
    <source>
        <dbReference type="ARBA" id="ARBA00023136"/>
    </source>
</evidence>
<dbReference type="InterPro" id="IPR025754">
    <property type="entry name" value="TRC8_N_dom"/>
</dbReference>
<gene>
    <name evidence="14" type="primary">LOC102379017</name>
</gene>
<dbReference type="GO" id="GO:0008270">
    <property type="term" value="F:zinc ion binding"/>
    <property type="evidence" value="ECO:0007669"/>
    <property type="project" value="UniProtKB-KW"/>
</dbReference>
<sequence>MWTRTLGAASRDVGQAAQRSAAQRFVGSCVPASAQTGRVALQCQHQTVAHGAGRWSPTPRRHEDDKPRTPRKDERGSTWRDNKVTWTRELGPGRLAAPKGRGIGVSTGCPTATWGHVLCAVVLLLPVQSLAKLYLHVLTLLLLYMGHQTARDYIQQEMEYEFRGAVYQDPVALSRFVTTLTSQVIACALCCLLTRTRQAWLFSAPLLPLLARLSGLPLHALPMASIFAMALTTLQVLYVMASHILVPFRLAAAACREVAQVLEPYQLMVLGMGLWSRLAMPMLFLIFWLVLFALQLYSALASSGPPTQPGLIFIFLSSVAECCNTPYSLLGLTFTVSYLALGMLNLCKFYLGGYGGFQNGNVMHRGVTEGVILLLLALQTGVLDLQILQRTFLLSLILFIVVTSTLQSMIEITNPIVLALGASRNRSPWKHFRGVTMCLFLLIFPCLMAYKIVCFFHMNFWLVILVSSCMLTSLQVMGTLFLYALFMIELLQEEPLERMDEVIYAVNAVSRVLEFLVAMCVVGYGTWELLFGEWSWVGASVIVVDSYFNIWLRAQSGWKSFLLRHEAAKKISLLPRATQGQLQDHNDVCAICFQGMHMAVITPCGHFFHDSCLRKWLYVQDTCPMCHQQVKPPVTQDPLPDRPEQDSGAEEAAAPPPGQGKGDDQATASPAPGAGQAAEGTESCWLEQREPVSAKLGAGHQPMDQAGSRITSPKQGSTPQPDASAVMSGPDHFREPSPVPPEAVSSGAETSEQSTDSSLKSPASCDHKARDSVGSDAPS</sequence>
<organism evidence="13 14">
    <name type="scientific">Alligator sinensis</name>
    <name type="common">Chinese alligator</name>
    <dbReference type="NCBI Taxonomy" id="38654"/>
    <lineage>
        <taxon>Eukaryota</taxon>
        <taxon>Metazoa</taxon>
        <taxon>Chordata</taxon>
        <taxon>Craniata</taxon>
        <taxon>Vertebrata</taxon>
        <taxon>Euteleostomi</taxon>
        <taxon>Archelosauria</taxon>
        <taxon>Archosauria</taxon>
        <taxon>Crocodylia</taxon>
        <taxon>Alligatoridae</taxon>
        <taxon>Alligatorinae</taxon>
        <taxon>Alligator</taxon>
    </lineage>
</organism>
<dbReference type="PANTHER" id="PTHR22763:SF164">
    <property type="entry name" value="RING FINGER PROTEIN 145-LIKE"/>
    <property type="match status" value="1"/>
</dbReference>